<sequence length="373" mass="40788">MAQAIFDDLYLFALAAEADEHIKNFNLEKYYYNELFFSGQLASFPPPQQQIVSNSPHGYPTAEHCPSPAYPAPFETPFDFQWHSGLDQYECDPTCLISSIIQANSETHSAPGDTYGTAYPSYNLAANHHERVQQALQERPSTPALHYAPETTTYLHAQTCRQPGYNPQPTYPPATLLNNPVDCPKISTNQSAGCRRMPAKNCQTSQALSCLATQTVADSLPQQQRKFNCNNCSVSLPGEAGQTVHKHRSTKVPGAGAVVSSEEHLIERPAHYEALLDGRASSASGVVKRNAHTAVDLLSDKGRPEAKPAMKEFKFIMHDPLAPKRVRNSKRKATEDLEANSPPSPSERPVKRLRVATASPFPGSPSSSVSSSA</sequence>
<feature type="compositionally biased region" description="Low complexity" evidence="1">
    <location>
        <begin position="359"/>
        <end position="373"/>
    </location>
</feature>
<name>A0A409VYE0_9AGAR</name>
<keyword evidence="3" id="KW-1185">Reference proteome</keyword>
<comment type="caution">
    <text evidence="2">The sequence shown here is derived from an EMBL/GenBank/DDBJ whole genome shotgun (WGS) entry which is preliminary data.</text>
</comment>
<reference evidence="2 3" key="1">
    <citation type="journal article" date="2018" name="Evol. Lett.">
        <title>Horizontal gene cluster transfer increased hallucinogenic mushroom diversity.</title>
        <authorList>
            <person name="Reynolds H.T."/>
            <person name="Vijayakumar V."/>
            <person name="Gluck-Thaler E."/>
            <person name="Korotkin H.B."/>
            <person name="Matheny P.B."/>
            <person name="Slot J.C."/>
        </authorList>
    </citation>
    <scope>NUCLEOTIDE SEQUENCE [LARGE SCALE GENOMIC DNA]</scope>
    <source>
        <strain evidence="2 3">SRW20</strain>
    </source>
</reference>
<proteinExistence type="predicted"/>
<dbReference type="InParanoid" id="A0A409VYE0"/>
<organism evidence="2 3">
    <name type="scientific">Gymnopilus dilepis</name>
    <dbReference type="NCBI Taxonomy" id="231916"/>
    <lineage>
        <taxon>Eukaryota</taxon>
        <taxon>Fungi</taxon>
        <taxon>Dikarya</taxon>
        <taxon>Basidiomycota</taxon>
        <taxon>Agaricomycotina</taxon>
        <taxon>Agaricomycetes</taxon>
        <taxon>Agaricomycetidae</taxon>
        <taxon>Agaricales</taxon>
        <taxon>Agaricineae</taxon>
        <taxon>Hymenogastraceae</taxon>
        <taxon>Gymnopilus</taxon>
    </lineage>
</organism>
<feature type="region of interest" description="Disordered" evidence="1">
    <location>
        <begin position="321"/>
        <end position="373"/>
    </location>
</feature>
<evidence type="ECO:0000256" key="1">
    <source>
        <dbReference type="SAM" id="MobiDB-lite"/>
    </source>
</evidence>
<protein>
    <submittedName>
        <fullName evidence="2">Uncharacterized protein</fullName>
    </submittedName>
</protein>
<dbReference type="EMBL" id="NHYE01005509">
    <property type="protein sequence ID" value="PPQ71267.1"/>
    <property type="molecule type" value="Genomic_DNA"/>
</dbReference>
<accession>A0A409VYE0</accession>
<dbReference type="AlphaFoldDB" id="A0A409VYE0"/>
<gene>
    <name evidence="2" type="ORF">CVT26_012038</name>
</gene>
<evidence type="ECO:0000313" key="3">
    <source>
        <dbReference type="Proteomes" id="UP000284706"/>
    </source>
</evidence>
<dbReference type="Proteomes" id="UP000284706">
    <property type="component" value="Unassembled WGS sequence"/>
</dbReference>
<evidence type="ECO:0000313" key="2">
    <source>
        <dbReference type="EMBL" id="PPQ71267.1"/>
    </source>
</evidence>